<feature type="transmembrane region" description="Helical" evidence="9">
    <location>
        <begin position="454"/>
        <end position="473"/>
    </location>
</feature>
<evidence type="ECO:0000256" key="5">
    <source>
        <dbReference type="ARBA" id="ARBA00022989"/>
    </source>
</evidence>
<dbReference type="AlphaFoldDB" id="A0AAN6E038"/>
<feature type="transmembrane region" description="Helical" evidence="9">
    <location>
        <begin position="133"/>
        <end position="155"/>
    </location>
</feature>
<dbReference type="InterPro" id="IPR050360">
    <property type="entry name" value="MFS_Sugar_Transporters"/>
</dbReference>
<evidence type="ECO:0000256" key="7">
    <source>
        <dbReference type="RuleBase" id="RU003346"/>
    </source>
</evidence>
<dbReference type="PANTHER" id="PTHR48022">
    <property type="entry name" value="PLASTIDIC GLUCOSE TRANSPORTER 4"/>
    <property type="match status" value="1"/>
</dbReference>
<feature type="transmembrane region" description="Helical" evidence="9">
    <location>
        <begin position="167"/>
        <end position="185"/>
    </location>
</feature>
<dbReference type="InterPro" id="IPR005828">
    <property type="entry name" value="MFS_sugar_transport-like"/>
</dbReference>
<comment type="caution">
    <text evidence="11">The sequence shown here is derived from an EMBL/GenBank/DDBJ whole genome shotgun (WGS) entry which is preliminary data.</text>
</comment>
<dbReference type="InterPro" id="IPR005829">
    <property type="entry name" value="Sugar_transporter_CS"/>
</dbReference>
<evidence type="ECO:0000256" key="1">
    <source>
        <dbReference type="ARBA" id="ARBA00004141"/>
    </source>
</evidence>
<dbReference type="GO" id="GO:0016020">
    <property type="term" value="C:membrane"/>
    <property type="evidence" value="ECO:0007669"/>
    <property type="project" value="UniProtKB-SubCell"/>
</dbReference>
<dbReference type="InterPro" id="IPR003663">
    <property type="entry name" value="Sugar/inositol_transpt"/>
</dbReference>
<evidence type="ECO:0000256" key="8">
    <source>
        <dbReference type="SAM" id="MobiDB-lite"/>
    </source>
</evidence>
<dbReference type="Pfam" id="PF00083">
    <property type="entry name" value="Sugar_tr"/>
    <property type="match status" value="1"/>
</dbReference>
<organism evidence="11 12">
    <name type="scientific">Exophiala viscosa</name>
    <dbReference type="NCBI Taxonomy" id="2486360"/>
    <lineage>
        <taxon>Eukaryota</taxon>
        <taxon>Fungi</taxon>
        <taxon>Dikarya</taxon>
        <taxon>Ascomycota</taxon>
        <taxon>Pezizomycotina</taxon>
        <taxon>Eurotiomycetes</taxon>
        <taxon>Chaetothyriomycetidae</taxon>
        <taxon>Chaetothyriales</taxon>
        <taxon>Herpotrichiellaceae</taxon>
        <taxon>Exophiala</taxon>
    </lineage>
</organism>
<sequence>MGAFNRGYARSLHGFQLQAAITLCSAWAFTLFGGSWGFTSTASVADTEISGYDQGVLGGLIALPSFLKANHINPDNADLQGTIVAIYDIGCLSGCIVAGFVGQKLGRRLYIVIGGGLIIVGAGLQAGSHGSSYLIGGRVIAGIGMGLTTTMVPIWVAETSKASSRGALIAAQLTIVILGLTIAYWFDYGMLQHQPNTEAVWRLPIAFQVVFIILAWATIFFLPESPRYLYAKGEIDDADDIMARIYSVPVDSAIVTKHRADVFATLEAEKEYKFSFKNLFYDTSPVNTTWRLWLGVLSQLFQQMDGNNIVSYYATYLFIHSLGMSQNTASITSGGVTLLFLGGTATTIWTVEHLGRRTVMLYGAIFCSIFMILFTIGLGVNTDHSLKLAVVSIFLFEFFFGASWCPLVWVYVPEIAPLHVRHVGTSMGVFTQWFITFIVVKFGPMGIQDIGYKFYILFCVFNVLAIVFVYFCVKETKGLSLEEIDVLFARKEYKHVLQARLRGDPEATDKKTAHGRELVEHETVEQK</sequence>
<feature type="transmembrane region" description="Helical" evidence="9">
    <location>
        <begin position="423"/>
        <end position="442"/>
    </location>
</feature>
<keyword evidence="3 7" id="KW-0813">Transport</keyword>
<feature type="domain" description="Major facilitator superfamily (MFS) profile" evidence="10">
    <location>
        <begin position="39"/>
        <end position="477"/>
    </location>
</feature>
<evidence type="ECO:0000313" key="11">
    <source>
        <dbReference type="EMBL" id="KAI1615436.1"/>
    </source>
</evidence>
<dbReference type="PROSITE" id="PS50850">
    <property type="entry name" value="MFS"/>
    <property type="match status" value="1"/>
</dbReference>
<dbReference type="SUPFAM" id="SSF103473">
    <property type="entry name" value="MFS general substrate transporter"/>
    <property type="match status" value="1"/>
</dbReference>
<name>A0AAN6E038_9EURO</name>
<comment type="similarity">
    <text evidence="2 7">Belongs to the major facilitator superfamily. Sugar transporter (TC 2.A.1.1) family.</text>
</comment>
<feature type="region of interest" description="Disordered" evidence="8">
    <location>
        <begin position="506"/>
        <end position="527"/>
    </location>
</feature>
<dbReference type="EMBL" id="MU404352">
    <property type="protein sequence ID" value="KAI1615436.1"/>
    <property type="molecule type" value="Genomic_DNA"/>
</dbReference>
<keyword evidence="6 9" id="KW-0472">Membrane</keyword>
<dbReference type="GO" id="GO:0005351">
    <property type="term" value="F:carbohydrate:proton symporter activity"/>
    <property type="evidence" value="ECO:0007669"/>
    <property type="project" value="TreeGrafter"/>
</dbReference>
<feature type="transmembrane region" description="Helical" evidence="9">
    <location>
        <begin position="12"/>
        <end position="32"/>
    </location>
</feature>
<dbReference type="PRINTS" id="PR00171">
    <property type="entry name" value="SUGRTRNSPORT"/>
</dbReference>
<dbReference type="InterPro" id="IPR036259">
    <property type="entry name" value="MFS_trans_sf"/>
</dbReference>
<gene>
    <name evidence="11" type="ORF">EDD36DRAFT_380813</name>
</gene>
<dbReference type="Gene3D" id="1.20.1250.20">
    <property type="entry name" value="MFS general substrate transporter like domains"/>
    <property type="match status" value="1"/>
</dbReference>
<keyword evidence="5 9" id="KW-1133">Transmembrane helix</keyword>
<evidence type="ECO:0000256" key="6">
    <source>
        <dbReference type="ARBA" id="ARBA00023136"/>
    </source>
</evidence>
<keyword evidence="4 9" id="KW-0812">Transmembrane</keyword>
<evidence type="ECO:0000313" key="12">
    <source>
        <dbReference type="Proteomes" id="UP001203852"/>
    </source>
</evidence>
<evidence type="ECO:0000256" key="4">
    <source>
        <dbReference type="ARBA" id="ARBA00022692"/>
    </source>
</evidence>
<accession>A0AAN6E038</accession>
<evidence type="ECO:0000256" key="2">
    <source>
        <dbReference type="ARBA" id="ARBA00010992"/>
    </source>
</evidence>
<feature type="transmembrane region" description="Helical" evidence="9">
    <location>
        <begin position="205"/>
        <end position="222"/>
    </location>
</feature>
<dbReference type="PROSITE" id="PS00216">
    <property type="entry name" value="SUGAR_TRANSPORT_1"/>
    <property type="match status" value="1"/>
</dbReference>
<dbReference type="Proteomes" id="UP001203852">
    <property type="component" value="Unassembled WGS sequence"/>
</dbReference>
<dbReference type="NCBIfam" id="TIGR00879">
    <property type="entry name" value="SP"/>
    <property type="match status" value="1"/>
</dbReference>
<feature type="transmembrane region" description="Helical" evidence="9">
    <location>
        <begin position="359"/>
        <end position="380"/>
    </location>
</feature>
<feature type="transmembrane region" description="Helical" evidence="9">
    <location>
        <begin position="386"/>
        <end position="411"/>
    </location>
</feature>
<evidence type="ECO:0000259" key="10">
    <source>
        <dbReference type="PROSITE" id="PS50850"/>
    </source>
</evidence>
<protein>
    <submittedName>
        <fullName evidence="11">MFS transporter</fullName>
    </submittedName>
</protein>
<dbReference type="PANTHER" id="PTHR48022:SF28">
    <property type="entry name" value="MAJOR FACILITATOR SUPERFAMILY (MFS) PROFILE DOMAIN-CONTAINING PROTEIN-RELATED"/>
    <property type="match status" value="1"/>
</dbReference>
<feature type="transmembrane region" description="Helical" evidence="9">
    <location>
        <begin position="83"/>
        <end position="102"/>
    </location>
</feature>
<feature type="transmembrane region" description="Helical" evidence="9">
    <location>
        <begin position="109"/>
        <end position="127"/>
    </location>
</feature>
<dbReference type="InterPro" id="IPR020846">
    <property type="entry name" value="MFS_dom"/>
</dbReference>
<reference evidence="11" key="1">
    <citation type="journal article" date="2022" name="bioRxiv">
        <title>Deciphering the potential niche of two novel black yeast fungi from a biological soil crust based on their genomes, phenotypes, and melanin regulation.</title>
        <authorList>
            <consortium name="DOE Joint Genome Institute"/>
            <person name="Carr E.C."/>
            <person name="Barton Q."/>
            <person name="Grambo S."/>
            <person name="Sullivan M."/>
            <person name="Renfro C.M."/>
            <person name="Kuo A."/>
            <person name="Pangilinan J."/>
            <person name="Lipzen A."/>
            <person name="Keymanesh K."/>
            <person name="Savage E."/>
            <person name="Barry K."/>
            <person name="Grigoriev I.V."/>
            <person name="Riekhof W.R."/>
            <person name="Harris S.S."/>
        </authorList>
    </citation>
    <scope>NUCLEOTIDE SEQUENCE</scope>
    <source>
        <strain evidence="11">JF 03-4F</strain>
    </source>
</reference>
<evidence type="ECO:0000256" key="9">
    <source>
        <dbReference type="SAM" id="Phobius"/>
    </source>
</evidence>
<evidence type="ECO:0000256" key="3">
    <source>
        <dbReference type="ARBA" id="ARBA00022448"/>
    </source>
</evidence>
<proteinExistence type="inferred from homology"/>
<dbReference type="FunFam" id="1.20.1250.20:FF:000134">
    <property type="entry name" value="MFS sugar transporter protein"/>
    <property type="match status" value="1"/>
</dbReference>
<comment type="subcellular location">
    <subcellularLocation>
        <location evidence="1">Membrane</location>
        <topology evidence="1">Multi-pass membrane protein</topology>
    </subcellularLocation>
</comment>
<keyword evidence="12" id="KW-1185">Reference proteome</keyword>